<evidence type="ECO:0000259" key="1">
    <source>
        <dbReference type="Pfam" id="PF18765"/>
    </source>
</evidence>
<evidence type="ECO:0000313" key="3">
    <source>
        <dbReference type="Proteomes" id="UP000266934"/>
    </source>
</evidence>
<dbReference type="OrthoDB" id="559450at2"/>
<organism evidence="2 3">
    <name type="scientific">Blastochloris tepida</name>
    <dbReference type="NCBI Taxonomy" id="2233851"/>
    <lineage>
        <taxon>Bacteria</taxon>
        <taxon>Pseudomonadati</taxon>
        <taxon>Pseudomonadota</taxon>
        <taxon>Alphaproteobacteria</taxon>
        <taxon>Hyphomicrobiales</taxon>
        <taxon>Blastochloridaceae</taxon>
        <taxon>Blastochloris</taxon>
    </lineage>
</organism>
<name>A0A348G4D4_9HYPH</name>
<feature type="domain" description="Polymerase beta nucleotidyltransferase" evidence="1">
    <location>
        <begin position="12"/>
        <end position="107"/>
    </location>
</feature>
<sequence length="110" mass="12368">MDPELLIWFPRIAEWARSVPQIKEVWVFGSRARGNHRPDSDLDVAVVMADGDEGQRLGNWFALAKNWETELSMLISVRVDLDIGDADIATSVVAPALAREGICVFRRTME</sequence>
<dbReference type="AlphaFoldDB" id="A0A348G4D4"/>
<proteinExistence type="predicted"/>
<dbReference type="SUPFAM" id="SSF81301">
    <property type="entry name" value="Nucleotidyltransferase"/>
    <property type="match status" value="1"/>
</dbReference>
<evidence type="ECO:0000313" key="2">
    <source>
        <dbReference type="EMBL" id="BBF94417.1"/>
    </source>
</evidence>
<protein>
    <recommendedName>
        <fullName evidence="1">Polymerase beta nucleotidyltransferase domain-containing protein</fullName>
    </recommendedName>
</protein>
<dbReference type="EMBL" id="AP018907">
    <property type="protein sequence ID" value="BBF94417.1"/>
    <property type="molecule type" value="Genomic_DNA"/>
</dbReference>
<reference evidence="2 3" key="1">
    <citation type="submission" date="2018-08" db="EMBL/GenBank/DDBJ databases">
        <title>Complete genome sequencing of Blastochloris tepida GI.</title>
        <authorList>
            <person name="Tsukatani Y."/>
            <person name="Mori H."/>
        </authorList>
    </citation>
    <scope>NUCLEOTIDE SEQUENCE [LARGE SCALE GENOMIC DNA]</scope>
    <source>
        <strain evidence="2 3">GI</strain>
    </source>
</reference>
<dbReference type="Proteomes" id="UP000266934">
    <property type="component" value="Chromosome"/>
</dbReference>
<dbReference type="Gene3D" id="3.30.460.10">
    <property type="entry name" value="Beta Polymerase, domain 2"/>
    <property type="match status" value="1"/>
</dbReference>
<dbReference type="InterPro" id="IPR043519">
    <property type="entry name" value="NT_sf"/>
</dbReference>
<dbReference type="Pfam" id="PF18765">
    <property type="entry name" value="Polbeta"/>
    <property type="match status" value="1"/>
</dbReference>
<accession>A0A348G4D4</accession>
<dbReference type="InterPro" id="IPR041633">
    <property type="entry name" value="Polbeta"/>
</dbReference>
<dbReference type="CDD" id="cd05403">
    <property type="entry name" value="NT_KNTase_like"/>
    <property type="match status" value="1"/>
</dbReference>
<gene>
    <name evidence="2" type="ORF">BLTE_31020</name>
</gene>
<dbReference type="KEGG" id="blag:BLTE_31020"/>
<keyword evidence="3" id="KW-1185">Reference proteome</keyword>
<dbReference type="RefSeq" id="WP_126401516.1">
    <property type="nucleotide sequence ID" value="NZ_AP018907.1"/>
</dbReference>